<organism evidence="2 3">
    <name type="scientific">Roseovarius tolerans</name>
    <dbReference type="NCBI Taxonomy" id="74031"/>
    <lineage>
        <taxon>Bacteria</taxon>
        <taxon>Pseudomonadati</taxon>
        <taxon>Pseudomonadota</taxon>
        <taxon>Alphaproteobacteria</taxon>
        <taxon>Rhodobacterales</taxon>
        <taxon>Roseobacteraceae</taxon>
        <taxon>Roseovarius</taxon>
    </lineage>
</organism>
<feature type="chain" id="PRO_5005562742" evidence="1">
    <location>
        <begin position="27"/>
        <end position="52"/>
    </location>
</feature>
<dbReference type="AlphaFoldDB" id="A0A0L6CQ49"/>
<evidence type="ECO:0000313" key="2">
    <source>
        <dbReference type="EMBL" id="KNX39780.1"/>
    </source>
</evidence>
<gene>
    <name evidence="2" type="ORF">ROTO_36810</name>
</gene>
<comment type="caution">
    <text evidence="2">The sequence shown here is derived from an EMBL/GenBank/DDBJ whole genome shotgun (WGS) entry which is preliminary data.</text>
</comment>
<sequence>MMNFRHVTAVAVAVSGLIAGSSGTAATITGWNTDNVEVAPPTVLPDDEGVTG</sequence>
<keyword evidence="3" id="KW-1185">Reference proteome</keyword>
<dbReference type="PATRIC" id="fig|74031.6.peg.3787"/>
<evidence type="ECO:0000313" key="3">
    <source>
        <dbReference type="Proteomes" id="UP000037046"/>
    </source>
</evidence>
<name>A0A0L6CQ49_9RHOB</name>
<dbReference type="EMBL" id="LGVV01000109">
    <property type="protein sequence ID" value="KNX39780.1"/>
    <property type="molecule type" value="Genomic_DNA"/>
</dbReference>
<evidence type="ECO:0000256" key="1">
    <source>
        <dbReference type="SAM" id="SignalP"/>
    </source>
</evidence>
<protein>
    <submittedName>
        <fullName evidence="2">Uncharacterized protein</fullName>
    </submittedName>
</protein>
<reference evidence="3" key="1">
    <citation type="submission" date="2015-07" db="EMBL/GenBank/DDBJ databases">
        <title>Draft Genome Sequence of Roseovarius tolerans EL-164, a producer of N-Acylated Alanine Methyl Esters (NAMEs).</title>
        <authorList>
            <person name="Voget S."/>
            <person name="Bruns H."/>
            <person name="Wagner-Doebler I."/>
            <person name="Schulz S."/>
            <person name="Daniel R."/>
        </authorList>
    </citation>
    <scope>NUCLEOTIDE SEQUENCE [LARGE SCALE GENOMIC DNA]</scope>
    <source>
        <strain evidence="3">EL-164</strain>
    </source>
</reference>
<dbReference type="Proteomes" id="UP000037046">
    <property type="component" value="Unassembled WGS sequence"/>
</dbReference>
<accession>A0A0L6CQ49</accession>
<feature type="signal peptide" evidence="1">
    <location>
        <begin position="1"/>
        <end position="26"/>
    </location>
</feature>
<keyword evidence="1" id="KW-0732">Signal</keyword>
<proteinExistence type="predicted"/>